<feature type="compositionally biased region" description="Gly residues" evidence="1">
    <location>
        <begin position="228"/>
        <end position="250"/>
    </location>
</feature>
<dbReference type="InterPro" id="IPR024983">
    <property type="entry name" value="CHAT_dom"/>
</dbReference>
<dbReference type="RefSeq" id="WP_244174828.1">
    <property type="nucleotide sequence ID" value="NZ_FNTD01000004.1"/>
</dbReference>
<evidence type="ECO:0000259" key="2">
    <source>
        <dbReference type="Pfam" id="PF12770"/>
    </source>
</evidence>
<reference evidence="3 4" key="1">
    <citation type="submission" date="2016-10" db="EMBL/GenBank/DDBJ databases">
        <authorList>
            <person name="de Groot N.N."/>
        </authorList>
    </citation>
    <scope>NUCLEOTIDE SEQUENCE [LARGE SCALE GENOMIC DNA]</scope>
    <source>
        <strain evidence="3 4">DSM 40306</strain>
    </source>
</reference>
<dbReference type="GeneID" id="95510629"/>
<feature type="compositionally biased region" description="Low complexity" evidence="1">
    <location>
        <begin position="338"/>
        <end position="351"/>
    </location>
</feature>
<dbReference type="AlphaFoldDB" id="A0A1H4QI93"/>
<dbReference type="STRING" id="67331.SAMN04490357_1411"/>
<protein>
    <submittedName>
        <fullName evidence="3">CHAT domain-containing protein</fullName>
    </submittedName>
</protein>
<gene>
    <name evidence="3" type="ORF">SAMN04490357_1411</name>
</gene>
<dbReference type="Pfam" id="PF12770">
    <property type="entry name" value="CHAT"/>
    <property type="match status" value="1"/>
</dbReference>
<accession>A0A1H4QI93</accession>
<name>A0A1H4QI93_9ACTN</name>
<evidence type="ECO:0000256" key="1">
    <source>
        <dbReference type="SAM" id="MobiDB-lite"/>
    </source>
</evidence>
<sequence length="1194" mass="125977">MGEEEETGGVQALRAWAAAAIERAKALQPTPDTVARHTRAHDESVTELDALSRLLDHDPALRSSVTVWLGGVLTLRHVVGGGTPEDRERAYGLLRDARDPATWTGVDASAEDRRWAALFLLTHKMPLQEMAGGLAPEPDATAVFDMIREKGLAGMAAEAAEMRELLTEAVKLPLHPEFLRHLRKALELQTSPSADGLFDLYADLIPEDTPGAGYMRQRMADMLAAMTGGAGPGTGTKTGTGTKAGTGTKTGTGATTGSDAGTQSGADNGRRSGPRSNGATAGPKSGPGTGARSGAQCGPETSPKSSPGSGPGTGPEAAPRTGPDSSPGTGSPAEDARSSTAGTGAAGRAVPRTADEFRRLLVALQAANTTSLDFTNHVGGGDPAALDEQLRRLRGALDGMPEGVADTDALEALMALLLNASDGAGGTLQDTALGFANLKKGVDYLRRKSQTSIPMAENLAVGAEVMSLMGDFRTAGQDDVPRLRELLAKAEDLAGTAPEGHDLHYIGLIARSMGRLMLGRATMDKELLLSGLADFEAGKAAAGESNLPLGVEWLESVVPDADAFRAYLTDDPANLPDREPPPADATAAQLHTAVSRLGIRYSFTKDPEDLEAVITTLERLREHIRQGRAPRVAGDSLWQLAEAYRARWQQGRDDSDAQAATDTANEALATIAADVLLQHGAEDRLTTARNGASLGIRAALWAAAHNRVDDAVAALELGRALVLKAAATSRAVPELLEDRGHHDLAAAWRESGADDSTELPAELPSTLRRRALEALGYRQRGGLLGTPTLRELADGVGDAGADALIYLVPGDGGEAPGMLLVVGPEVGIGVGPLPILSEQSSAPLERYMDAVAARAEAHGDERAEAAWEEALSELCHWAHLVFVHVLAGLEQYLPGDAADRRTPRVVLVPCGRLGIVPWHAARFPERAPFDYLCEALVISYAASGGEFLRTARRAPRHPVSAPALVADPTITLTYAELEVLELRNAFYPGARLYGDFAAFPRDSVPTGTPEQLLSLLAQDHSMVHLATHGMAGTRPTESALHLAPAGSDEESGRLTVTRLLDRPQPAGQAAADGPLIVMSACETDLSNRDHDEALTLTTAFVSGGARDVVGSRWRVEDSASSLLMAVFHHHLRAGLSPVDALRAAQLWMLDPDREDPGCLSEQFRGDVRRPDLRRPALWAAFIHQGHPGQGKETV</sequence>
<proteinExistence type="predicted"/>
<feature type="region of interest" description="Disordered" evidence="1">
    <location>
        <begin position="226"/>
        <end position="351"/>
    </location>
</feature>
<feature type="compositionally biased region" description="Low complexity" evidence="1">
    <location>
        <begin position="298"/>
        <end position="319"/>
    </location>
</feature>
<evidence type="ECO:0000313" key="3">
    <source>
        <dbReference type="EMBL" id="SEC19271.1"/>
    </source>
</evidence>
<feature type="domain" description="CHAT" evidence="2">
    <location>
        <begin position="889"/>
        <end position="1185"/>
    </location>
</feature>
<dbReference type="EMBL" id="FNTD01000004">
    <property type="protein sequence ID" value="SEC19271.1"/>
    <property type="molecule type" value="Genomic_DNA"/>
</dbReference>
<organism evidence="3 4">
    <name type="scientific">Streptomyces misionensis</name>
    <dbReference type="NCBI Taxonomy" id="67331"/>
    <lineage>
        <taxon>Bacteria</taxon>
        <taxon>Bacillati</taxon>
        <taxon>Actinomycetota</taxon>
        <taxon>Actinomycetes</taxon>
        <taxon>Kitasatosporales</taxon>
        <taxon>Streptomycetaceae</taxon>
        <taxon>Streptomyces</taxon>
    </lineage>
</organism>
<evidence type="ECO:0000313" key="4">
    <source>
        <dbReference type="Proteomes" id="UP000182375"/>
    </source>
</evidence>
<dbReference type="Proteomes" id="UP000182375">
    <property type="component" value="Unassembled WGS sequence"/>
</dbReference>